<keyword evidence="3 9" id="KW-1134">Transmembrane beta strand</keyword>
<sequence>MTPRTPLRRRALACAVATALPLLTAVSTANAATVTGRVTDASGMTGFGGATVRVLEENRQAVSGNDGSFRISGLPAGEYTLQVEYVGASPLQQAIEVGEPLASLGNITLSPAAASATTLDTILVIGQAAGQAAALSQQHASDNLVSIVSADAIGQFPDQNVAESLQRLPGVSLERDQGEGRFVVVRGLDAALNTTSINGMRVPGPEDDSRAVNLDVISSDLLESLEVVKTVTPDMDGDAVGGHIEVKSLTAFDRPGRSFSGRLEGSHNERRDTTNPKLSATWTDRFGANDDFGVAASVSWYEREFATDGIETAGADWLEAPDGSEYKGIAEGEQRDYMITRERTSANLNFDWRPDMDNEFYWRNLFSRFSDDEVQSTNVFVFDDGDTVALDGTGGRFEDATVEKLTEARIQTQDIFATTLGGKAYRGPWTIDYSAAYSYAGTEESDSFGAMWVQEGLGLGYDIGGAGKRPHFFGLDNAAFTDAGAYELDEIVLEPYTTKETETAFKLDLQREFELGDTYGYLKFGGKSRLREKSADFDSTVFGDYGADYSLADFASSRADFPYAPFHPIADAGDLERFIAANRGQFEIDEEETAIERQGGDYRVDEDIHAAYVMGKLDFGDLHLIGGVRAERTEYDAVGTRIEIDEESGGGDPLFVPVGMSKTYTNWLPGLHARWEPREGLVFRASANKTVSRPNFEDAAPYQVIEVEEDGDGFERKAELGNPDLDPMKATNVDFSVEYYPGDVSLLSASLFYKKIQDFIVVADVAGTGAFVDFDEAIQPLNGEDAEVRGLELGWTQKLSFLPGAFSNLLFSVNHAWIDSESKLPFREGEFSLPRQSDRVGNVSLGWEDEKLSLRVAGNYRSRYLDSLEELDDPAFDRYVDDHFQLDLTAKYRLNPNTQLYFNAINLNDRPLYAWLGQRRFNSQFESYGRTFELGVQVNF</sequence>
<evidence type="ECO:0000256" key="3">
    <source>
        <dbReference type="ARBA" id="ARBA00022452"/>
    </source>
</evidence>
<dbReference type="PANTHER" id="PTHR40980:SF4">
    <property type="entry name" value="TONB-DEPENDENT RECEPTOR-LIKE BETA-BARREL DOMAIN-CONTAINING PROTEIN"/>
    <property type="match status" value="1"/>
</dbReference>
<evidence type="ECO:0000256" key="8">
    <source>
        <dbReference type="ARBA" id="ARBA00023237"/>
    </source>
</evidence>
<keyword evidence="7 9" id="KW-0472">Membrane</keyword>
<reference evidence="16 17" key="1">
    <citation type="submission" date="2013-08" db="EMBL/GenBank/DDBJ databases">
        <title>Genomic analysis of Lysobacter defluvii.</title>
        <authorList>
            <person name="Wang Q."/>
            <person name="Wang G."/>
        </authorList>
    </citation>
    <scope>NUCLEOTIDE SEQUENCE [LARGE SCALE GENOMIC DNA]</scope>
    <source>
        <strain evidence="16 17">IMMIB APB-9</strain>
    </source>
</reference>
<dbReference type="NCBIfam" id="TIGR01782">
    <property type="entry name" value="TonB-Xanth-Caul"/>
    <property type="match status" value="1"/>
</dbReference>
<comment type="caution">
    <text evidence="16">The sequence shown here is derived from an EMBL/GenBank/DDBJ whole genome shotgun (WGS) entry which is preliminary data.</text>
</comment>
<keyword evidence="8 9" id="KW-0998">Cell outer membrane</keyword>
<dbReference type="InterPro" id="IPR010917">
    <property type="entry name" value="TonB_rcpt_CS"/>
</dbReference>
<dbReference type="GO" id="GO:0030246">
    <property type="term" value="F:carbohydrate binding"/>
    <property type="evidence" value="ECO:0007669"/>
    <property type="project" value="InterPro"/>
</dbReference>
<evidence type="ECO:0000256" key="5">
    <source>
        <dbReference type="ARBA" id="ARBA00022729"/>
    </source>
</evidence>
<dbReference type="RefSeq" id="WP_027069628.1">
    <property type="nucleotide sequence ID" value="NZ_AUHT01000006.1"/>
</dbReference>
<organism evidence="16 17">
    <name type="scientific">Lysobacter defluvii IMMIB APB-9 = DSM 18482</name>
    <dbReference type="NCBI Taxonomy" id="1385515"/>
    <lineage>
        <taxon>Bacteria</taxon>
        <taxon>Pseudomonadati</taxon>
        <taxon>Pseudomonadota</taxon>
        <taxon>Gammaproteobacteria</taxon>
        <taxon>Lysobacterales</taxon>
        <taxon>Lysobacteraceae</taxon>
        <taxon>Novilysobacter</taxon>
    </lineage>
</organism>
<evidence type="ECO:0000313" key="17">
    <source>
        <dbReference type="Proteomes" id="UP000030003"/>
    </source>
</evidence>
<evidence type="ECO:0000259" key="14">
    <source>
        <dbReference type="Pfam" id="PF00593"/>
    </source>
</evidence>
<evidence type="ECO:0000256" key="9">
    <source>
        <dbReference type="PROSITE-ProRule" id="PRU01360"/>
    </source>
</evidence>
<dbReference type="PROSITE" id="PS52016">
    <property type="entry name" value="TONB_DEPENDENT_REC_3"/>
    <property type="match status" value="1"/>
</dbReference>
<evidence type="ECO:0000256" key="2">
    <source>
        <dbReference type="ARBA" id="ARBA00022448"/>
    </source>
</evidence>
<feature type="chain" id="PRO_5001966811" evidence="13">
    <location>
        <begin position="32"/>
        <end position="940"/>
    </location>
</feature>
<dbReference type="InterPro" id="IPR012910">
    <property type="entry name" value="Plug_dom"/>
</dbReference>
<dbReference type="InterPro" id="IPR036942">
    <property type="entry name" value="Beta-barrel_TonB_sf"/>
</dbReference>
<accession>A0A0A0MC89</accession>
<evidence type="ECO:0000256" key="13">
    <source>
        <dbReference type="SAM" id="SignalP"/>
    </source>
</evidence>
<evidence type="ECO:0000259" key="15">
    <source>
        <dbReference type="Pfam" id="PF07715"/>
    </source>
</evidence>
<dbReference type="PROSITE" id="PS01156">
    <property type="entry name" value="TONB_DEPENDENT_REC_2"/>
    <property type="match status" value="1"/>
</dbReference>
<feature type="compositionally biased region" description="Basic and acidic residues" evidence="12">
    <location>
        <begin position="264"/>
        <end position="274"/>
    </location>
</feature>
<dbReference type="Gene3D" id="2.60.40.1120">
    <property type="entry name" value="Carboxypeptidase-like, regulatory domain"/>
    <property type="match status" value="1"/>
</dbReference>
<feature type="signal peptide" evidence="13">
    <location>
        <begin position="1"/>
        <end position="31"/>
    </location>
</feature>
<dbReference type="Gene3D" id="2.40.170.20">
    <property type="entry name" value="TonB-dependent receptor, beta-barrel domain"/>
    <property type="match status" value="1"/>
</dbReference>
<dbReference type="InterPro" id="IPR039426">
    <property type="entry name" value="TonB-dep_rcpt-like"/>
</dbReference>
<keyword evidence="16" id="KW-0675">Receptor</keyword>
<evidence type="ECO:0000256" key="10">
    <source>
        <dbReference type="PROSITE-ProRule" id="PRU10144"/>
    </source>
</evidence>
<dbReference type="GO" id="GO:0009279">
    <property type="term" value="C:cell outer membrane"/>
    <property type="evidence" value="ECO:0007669"/>
    <property type="project" value="UniProtKB-SubCell"/>
</dbReference>
<dbReference type="EMBL" id="AVBH01000001">
    <property type="protein sequence ID" value="KGO99901.1"/>
    <property type="molecule type" value="Genomic_DNA"/>
</dbReference>
<keyword evidence="4 9" id="KW-0812">Transmembrane</keyword>
<evidence type="ECO:0000256" key="4">
    <source>
        <dbReference type="ARBA" id="ARBA00022692"/>
    </source>
</evidence>
<dbReference type="SUPFAM" id="SSF49452">
    <property type="entry name" value="Starch-binding domain-like"/>
    <property type="match status" value="1"/>
</dbReference>
<evidence type="ECO:0000256" key="7">
    <source>
        <dbReference type="ARBA" id="ARBA00023136"/>
    </source>
</evidence>
<name>A0A0A0MC89_9GAMM</name>
<dbReference type="Gene3D" id="2.170.130.10">
    <property type="entry name" value="TonB-dependent receptor, plug domain"/>
    <property type="match status" value="1"/>
</dbReference>
<dbReference type="Proteomes" id="UP000030003">
    <property type="component" value="Unassembled WGS sequence"/>
</dbReference>
<comment type="subcellular location">
    <subcellularLocation>
        <location evidence="1 9">Cell outer membrane</location>
        <topology evidence="1 9">Multi-pass membrane protein</topology>
    </subcellularLocation>
</comment>
<evidence type="ECO:0000256" key="12">
    <source>
        <dbReference type="SAM" id="MobiDB-lite"/>
    </source>
</evidence>
<dbReference type="Pfam" id="PF07715">
    <property type="entry name" value="Plug"/>
    <property type="match status" value="1"/>
</dbReference>
<feature type="domain" description="TonB-dependent receptor plug" evidence="15">
    <location>
        <begin position="144"/>
        <end position="242"/>
    </location>
</feature>
<dbReference type="CDD" id="cd01347">
    <property type="entry name" value="ligand_gated_channel"/>
    <property type="match status" value="1"/>
</dbReference>
<evidence type="ECO:0000256" key="6">
    <source>
        <dbReference type="ARBA" id="ARBA00023077"/>
    </source>
</evidence>
<keyword evidence="6 11" id="KW-0798">TonB box</keyword>
<comment type="similarity">
    <text evidence="9 11">Belongs to the TonB-dependent receptor family.</text>
</comment>
<keyword evidence="2 9" id="KW-0813">Transport</keyword>
<dbReference type="InterPro" id="IPR010104">
    <property type="entry name" value="TonB_rcpt_bac"/>
</dbReference>
<evidence type="ECO:0000313" key="16">
    <source>
        <dbReference type="EMBL" id="KGO99901.1"/>
    </source>
</evidence>
<feature type="domain" description="TonB-dependent receptor-like beta-barrel" evidence="14">
    <location>
        <begin position="455"/>
        <end position="907"/>
    </location>
</feature>
<feature type="region of interest" description="Disordered" evidence="12">
    <location>
        <begin position="257"/>
        <end position="277"/>
    </location>
</feature>
<proteinExistence type="inferred from homology"/>
<dbReference type="OrthoDB" id="8727862at2"/>
<keyword evidence="17" id="KW-1185">Reference proteome</keyword>
<protein>
    <submittedName>
        <fullName evidence="16">TonB-dependent receptor</fullName>
    </submittedName>
</protein>
<dbReference type="STRING" id="1385515.GCA_000423325_01226"/>
<dbReference type="AlphaFoldDB" id="A0A0A0MC89"/>
<dbReference type="InterPro" id="IPR013784">
    <property type="entry name" value="Carb-bd-like_fold"/>
</dbReference>
<dbReference type="eggNOG" id="COG4771">
    <property type="taxonomic scope" value="Bacteria"/>
</dbReference>
<dbReference type="Pfam" id="PF13620">
    <property type="entry name" value="CarboxypepD_reg"/>
    <property type="match status" value="1"/>
</dbReference>
<gene>
    <name evidence="16" type="ORF">N791_00335</name>
</gene>
<evidence type="ECO:0000256" key="11">
    <source>
        <dbReference type="RuleBase" id="RU003357"/>
    </source>
</evidence>
<dbReference type="PANTHER" id="PTHR40980">
    <property type="entry name" value="PLUG DOMAIN-CONTAINING PROTEIN"/>
    <property type="match status" value="1"/>
</dbReference>
<dbReference type="SUPFAM" id="SSF56935">
    <property type="entry name" value="Porins"/>
    <property type="match status" value="1"/>
</dbReference>
<dbReference type="InterPro" id="IPR000531">
    <property type="entry name" value="Beta-barrel_TonB"/>
</dbReference>
<evidence type="ECO:0000256" key="1">
    <source>
        <dbReference type="ARBA" id="ARBA00004571"/>
    </source>
</evidence>
<dbReference type="Pfam" id="PF00593">
    <property type="entry name" value="TonB_dep_Rec_b-barrel"/>
    <property type="match status" value="1"/>
</dbReference>
<keyword evidence="5 13" id="KW-0732">Signal</keyword>
<feature type="short sequence motif" description="TonB C-terminal box" evidence="10">
    <location>
        <begin position="923"/>
        <end position="940"/>
    </location>
</feature>
<dbReference type="InterPro" id="IPR037066">
    <property type="entry name" value="Plug_dom_sf"/>
</dbReference>